<keyword evidence="1" id="KW-0812">Transmembrane</keyword>
<keyword evidence="1" id="KW-0472">Membrane</keyword>
<dbReference type="Pfam" id="PF12412">
    <property type="entry name" value="DUF3667"/>
    <property type="match status" value="1"/>
</dbReference>
<feature type="transmembrane region" description="Helical" evidence="1">
    <location>
        <begin position="165"/>
        <end position="186"/>
    </location>
</feature>
<dbReference type="Proteomes" id="UP000295499">
    <property type="component" value="Unassembled WGS sequence"/>
</dbReference>
<feature type="transmembrane region" description="Helical" evidence="1">
    <location>
        <begin position="192"/>
        <end position="213"/>
    </location>
</feature>
<keyword evidence="1" id="KW-1133">Transmembrane helix</keyword>
<evidence type="ECO:0000256" key="1">
    <source>
        <dbReference type="SAM" id="Phobius"/>
    </source>
</evidence>
<dbReference type="AlphaFoldDB" id="A0A4R6IPG3"/>
<gene>
    <name evidence="2" type="ORF">CLV32_0110</name>
</gene>
<organism evidence="2 3">
    <name type="scientific">Pedobacter duraquae</name>
    <dbReference type="NCBI Taxonomy" id="425511"/>
    <lineage>
        <taxon>Bacteria</taxon>
        <taxon>Pseudomonadati</taxon>
        <taxon>Bacteroidota</taxon>
        <taxon>Sphingobacteriia</taxon>
        <taxon>Sphingobacteriales</taxon>
        <taxon>Sphingobacteriaceae</taxon>
        <taxon>Pedobacter</taxon>
    </lineage>
</organism>
<evidence type="ECO:0000313" key="2">
    <source>
        <dbReference type="EMBL" id="TDO23825.1"/>
    </source>
</evidence>
<dbReference type="EMBL" id="SNWM01000001">
    <property type="protein sequence ID" value="TDO23825.1"/>
    <property type="molecule type" value="Genomic_DNA"/>
</dbReference>
<feature type="transmembrane region" description="Helical" evidence="1">
    <location>
        <begin position="134"/>
        <end position="153"/>
    </location>
</feature>
<protein>
    <submittedName>
        <fullName evidence="2">Uncharacterized protein DUF3667</fullName>
    </submittedName>
</protein>
<proteinExistence type="predicted"/>
<reference evidence="2 3" key="1">
    <citation type="submission" date="2019-03" db="EMBL/GenBank/DDBJ databases">
        <title>Genomic Encyclopedia of Archaeal and Bacterial Type Strains, Phase II (KMG-II): from individual species to whole genera.</title>
        <authorList>
            <person name="Goeker M."/>
        </authorList>
    </citation>
    <scope>NUCLEOTIDE SEQUENCE [LARGE SCALE GENOMIC DNA]</scope>
    <source>
        <strain evidence="2 3">DSM 19034</strain>
    </source>
</reference>
<evidence type="ECO:0000313" key="3">
    <source>
        <dbReference type="Proteomes" id="UP000295499"/>
    </source>
</evidence>
<feature type="transmembrane region" description="Helical" evidence="1">
    <location>
        <begin position="84"/>
        <end position="103"/>
    </location>
</feature>
<name>A0A4R6IPG3_9SPHI</name>
<comment type="caution">
    <text evidence="2">The sequence shown here is derived from an EMBL/GenBank/DDBJ whole genome shotgun (WGS) entry which is preliminary data.</text>
</comment>
<dbReference type="OrthoDB" id="7446256at2"/>
<feature type="transmembrane region" description="Helical" evidence="1">
    <location>
        <begin position="225"/>
        <end position="246"/>
    </location>
</feature>
<dbReference type="InterPro" id="IPR022134">
    <property type="entry name" value="DUF3667"/>
</dbReference>
<accession>A0A4R6IPG3</accession>
<sequence>MYFEASRNYEKKKRRLKIKMKEVDHLNETNKPKRINSSYIIHELTHLLHIESGFLFTVKQLFLRPGKLVRNFILDDRTKVTKPLIFLILSGTIFTLVFHFFHIEYVFFSVKQKLDGVDEFLDKKAISDWTNSHIAYTSLITGFFIALWTTLFFKKHRYNVYEITVLLCYSVGQGLLIISLFTLISVLLKAKLIISIGIFASYFYIFWSIGQFFGEKKLINYGKAIICCVLGALSFQLILTLLAYVFHLLKVH</sequence>
<keyword evidence="3" id="KW-1185">Reference proteome</keyword>